<dbReference type="Gene3D" id="3.20.20.140">
    <property type="entry name" value="Metal-dependent hydrolases"/>
    <property type="match status" value="2"/>
</dbReference>
<feature type="chain" id="PRO_5006600851" evidence="2">
    <location>
        <begin position="26"/>
        <end position="1117"/>
    </location>
</feature>
<evidence type="ECO:0000256" key="1">
    <source>
        <dbReference type="ARBA" id="ARBA00009820"/>
    </source>
</evidence>
<dbReference type="InterPro" id="IPR011059">
    <property type="entry name" value="Metal-dep_hydrolase_composite"/>
</dbReference>
<dbReference type="SUPFAM" id="SSF82171">
    <property type="entry name" value="DPP6 N-terminal domain-like"/>
    <property type="match status" value="2"/>
</dbReference>
<dbReference type="Gene3D" id="2.120.10.30">
    <property type="entry name" value="TolB, C-terminal domain"/>
    <property type="match status" value="3"/>
</dbReference>
<dbReference type="InterPro" id="IPR011042">
    <property type="entry name" value="6-blade_b-propeller_TolB-like"/>
</dbReference>
<reference evidence="4 5" key="1">
    <citation type="submission" date="2015-11" db="EMBL/GenBank/DDBJ databases">
        <authorList>
            <person name="Zhang Y."/>
            <person name="Guo Z."/>
        </authorList>
    </citation>
    <scope>NUCLEOTIDE SEQUENCE [LARGE SCALE GENOMIC DNA]</scope>
    <source>
        <strain evidence="4 5">KCTC 12086</strain>
    </source>
</reference>
<dbReference type="GO" id="GO:0016810">
    <property type="term" value="F:hydrolase activity, acting on carbon-nitrogen (but not peptide) bonds"/>
    <property type="evidence" value="ECO:0007669"/>
    <property type="project" value="InterPro"/>
</dbReference>
<dbReference type="KEGG" id="pphe:PP2015_133"/>
<dbReference type="STRING" id="161398.PP2015_133"/>
<name>A0A0S2JXX3_9GAMM</name>
<dbReference type="InterPro" id="IPR032466">
    <property type="entry name" value="Metal_Hydrolase"/>
</dbReference>
<evidence type="ECO:0000313" key="5">
    <source>
        <dbReference type="Proteomes" id="UP000061457"/>
    </source>
</evidence>
<dbReference type="Gene3D" id="2.30.40.10">
    <property type="entry name" value="Urease, subunit C, domain 1"/>
    <property type="match status" value="2"/>
</dbReference>
<evidence type="ECO:0000256" key="2">
    <source>
        <dbReference type="SAM" id="SignalP"/>
    </source>
</evidence>
<dbReference type="InterPro" id="IPR006680">
    <property type="entry name" value="Amidohydro-rel"/>
</dbReference>
<dbReference type="Pfam" id="PF26549">
    <property type="entry name" value="Tricorn_N"/>
    <property type="match status" value="1"/>
</dbReference>
<dbReference type="InterPro" id="IPR011659">
    <property type="entry name" value="WD40"/>
</dbReference>
<feature type="domain" description="Amidohydrolase-related" evidence="3">
    <location>
        <begin position="973"/>
        <end position="1069"/>
    </location>
</feature>
<evidence type="ECO:0000313" key="4">
    <source>
        <dbReference type="EMBL" id="ALO40661.1"/>
    </source>
</evidence>
<protein>
    <submittedName>
        <fullName evidence="4">Amidohydrolase</fullName>
    </submittedName>
</protein>
<dbReference type="PANTHER" id="PTHR36842:SF1">
    <property type="entry name" value="PROTEIN TOLB"/>
    <property type="match status" value="1"/>
</dbReference>
<comment type="similarity">
    <text evidence="1">Belongs to the TolB family.</text>
</comment>
<accession>A0A0S2JXX3</accession>
<dbReference type="OrthoDB" id="9758793at2"/>
<dbReference type="Pfam" id="PF07676">
    <property type="entry name" value="PD40"/>
    <property type="match status" value="3"/>
</dbReference>
<organism evidence="4 5">
    <name type="scientific">Pseudoalteromonas phenolica</name>
    <dbReference type="NCBI Taxonomy" id="161398"/>
    <lineage>
        <taxon>Bacteria</taxon>
        <taxon>Pseudomonadati</taxon>
        <taxon>Pseudomonadota</taxon>
        <taxon>Gammaproteobacteria</taxon>
        <taxon>Alteromonadales</taxon>
        <taxon>Pseudoalteromonadaceae</taxon>
        <taxon>Pseudoalteromonas</taxon>
    </lineage>
</organism>
<keyword evidence="2" id="KW-0732">Signal</keyword>
<proteinExistence type="inferred from homology"/>
<keyword evidence="5" id="KW-1185">Reference proteome</keyword>
<dbReference type="RefSeq" id="WP_058028455.1">
    <property type="nucleotide sequence ID" value="NZ_CP013187.1"/>
</dbReference>
<evidence type="ECO:0000259" key="3">
    <source>
        <dbReference type="Pfam" id="PF01979"/>
    </source>
</evidence>
<dbReference type="SUPFAM" id="SSF51556">
    <property type="entry name" value="Metallo-dependent hydrolases"/>
    <property type="match status" value="1"/>
</dbReference>
<dbReference type="PANTHER" id="PTHR36842">
    <property type="entry name" value="PROTEIN TOLB HOMOLOG"/>
    <property type="match status" value="1"/>
</dbReference>
<dbReference type="Pfam" id="PF01979">
    <property type="entry name" value="Amidohydro_1"/>
    <property type="match status" value="1"/>
</dbReference>
<feature type="signal peptide" evidence="2">
    <location>
        <begin position="1"/>
        <end position="25"/>
    </location>
</feature>
<dbReference type="SUPFAM" id="SSF51338">
    <property type="entry name" value="Composite domain of metallo-dependent hydrolases"/>
    <property type="match status" value="1"/>
</dbReference>
<sequence length="1117" mass="123165">MALLKTPLALAVSLAVFGASAPALADADNKATDKAAVKTEAKKSDKWDVLNPPGEKQTITIDTNETTWSNLDVSPDGKSIIFDMLGDIYVMPISGGKATAITNDRAWNFQPKFSPDGSKIAFISDREGAENLWVMDVNGENMRKVSGESHNLLHNPAWSPDGQYIAVKQGQVTGRTIPGGSIRMYHISGGKGVIVRERLHGAKSQKNVAEPAFSKDGKKIYYSVDATAGVRWQYNKNALESVFEIRSWDLATGEEETVIRGSGGAIRPTPSPDGKSIAFVKRIENGKEMQSGLYIKDLKSGIETEIFAGLDRDLQEANGAQGNTPAFAYTPDGKALVFWSGGVFHKVDIASKQAQVIPTRVVAEKQITPALKFAVDVAPDTFKVKLARWSQISPDGKTALFQALGHLYTKDIESGKVKRVTKQNDHFEFYPSFSRDGKYIVYTSWDDQDLGAVRVVSAKGGKGKVITQEPGHYINPSFSPDGKKVLYRKVTGGYLLSGDWSMEPGIYLTSVKGGEAKRIIKRGDNPHFGADSERIFFNVASSETSRELKSVDLNGQQERSHFKGEYIFDYRVSPNGKYVAFIENFNTFVAPFTSTGKTLSINKGTKSFPVKQVSKYSGDFLNWKADSSALTWAFGPNLYQRKLTDTFAFLEGAADDVSELTAEGIDLSFEKKADKPEGLLALVGGKVVTMRNAEQEQEIIEDGVVLIEDNRIIAVGTRSDVNIPSKAKVMDISGKTVIPGLVDAHAHGSYGSRNLQPEQNWNQFSNVSFGVTTIHDPSNDSNEVFSMAELQRAGLTVAPRIYSVGRILYAGNAPGYKTPINNLEDAQFHVKRLKDAGAISVKSYNHPRRDTRQQVLEAAKEMEIMVVPEGGSKFQQNMNMIIDGHTGLEHALPIPSIYSDVVQMWSQTKAGFTPTFNVAYGGIKGEDYFYDKTEVWKNERLKAFVPDYILNPRSIRRPTAPEHHYNHINAAKSAKQLRDKGVTVHIGAHGQREGLGAHWELWSMAQGGFTAWEALRSGTIDGAKYLALDNDIGTIEKGKLADLVIIDGDVLNDIRQSEKVAYTVLNGRIYDAATMNEVGNYNRKRQPFFFENGSKAPMHSATEAYMEEKAHKYHWKH</sequence>
<gene>
    <name evidence="4" type="ORF">PP2015_133</name>
</gene>
<keyword evidence="4" id="KW-0378">Hydrolase</keyword>
<dbReference type="Proteomes" id="UP000061457">
    <property type="component" value="Chromosome I"/>
</dbReference>
<dbReference type="PATRIC" id="fig|161398.10.peg.137"/>
<dbReference type="AlphaFoldDB" id="A0A0S2JXX3"/>
<dbReference type="EMBL" id="CP013187">
    <property type="protein sequence ID" value="ALO40661.1"/>
    <property type="molecule type" value="Genomic_DNA"/>
</dbReference>